<feature type="region of interest" description="Disordered" evidence="3">
    <location>
        <begin position="155"/>
        <end position="202"/>
    </location>
</feature>
<feature type="domain" description="SMP" evidence="4">
    <location>
        <begin position="145"/>
        <end position="199"/>
    </location>
</feature>
<dbReference type="InterPro" id="IPR042971">
    <property type="entry name" value="LEA_SMP"/>
</dbReference>
<dbReference type="AlphaFoldDB" id="A0A2P5YHV0"/>
<name>A0A2P5YHV0_GOSBA</name>
<dbReference type="EMBL" id="KZ663186">
    <property type="protein sequence ID" value="PPS15165.1"/>
    <property type="molecule type" value="Genomic_DNA"/>
</dbReference>
<organism evidence="5 6">
    <name type="scientific">Gossypium barbadense</name>
    <name type="common">Sea Island cotton</name>
    <name type="synonym">Hibiscus barbadensis</name>
    <dbReference type="NCBI Taxonomy" id="3634"/>
    <lineage>
        <taxon>Eukaryota</taxon>
        <taxon>Viridiplantae</taxon>
        <taxon>Streptophyta</taxon>
        <taxon>Embryophyta</taxon>
        <taxon>Tracheophyta</taxon>
        <taxon>Spermatophyta</taxon>
        <taxon>Magnoliopsida</taxon>
        <taxon>eudicotyledons</taxon>
        <taxon>Gunneridae</taxon>
        <taxon>Pentapetalae</taxon>
        <taxon>rosids</taxon>
        <taxon>malvids</taxon>
        <taxon>Malvales</taxon>
        <taxon>Malvaceae</taxon>
        <taxon>Malvoideae</taxon>
        <taxon>Gossypium</taxon>
    </lineage>
</organism>
<sequence>MNQRQAIRPQAADQAVDYGDVFGVTGATPSFPTPTGAVGESGITIGEALEATAISVGDKPVDRGDAAAIRAAEARAAGGNVTQRSGLGAKAQAAVNFNDRVAYDYNKITISDVLSCSNKVQTKLQLKPNPYPLPYVADVRIWRLDVTPDASAKLPHDKAVTSEDADGVRGAELSNSTEAMPTPGGVADTMATAARVNRDDKP</sequence>
<accession>A0A2P5YHV0</accession>
<dbReference type="Pfam" id="PF04927">
    <property type="entry name" value="SMP"/>
    <property type="match status" value="2"/>
</dbReference>
<evidence type="ECO:0000256" key="1">
    <source>
        <dbReference type="ARBA" id="ARBA00010733"/>
    </source>
</evidence>
<dbReference type="Proteomes" id="UP000239757">
    <property type="component" value="Unassembled WGS sequence"/>
</dbReference>
<feature type="compositionally biased region" description="Basic and acidic residues" evidence="3">
    <location>
        <begin position="155"/>
        <end position="169"/>
    </location>
</feature>
<evidence type="ECO:0000256" key="2">
    <source>
        <dbReference type="ARBA" id="ARBA00022737"/>
    </source>
</evidence>
<evidence type="ECO:0000256" key="3">
    <source>
        <dbReference type="SAM" id="MobiDB-lite"/>
    </source>
</evidence>
<evidence type="ECO:0000313" key="5">
    <source>
        <dbReference type="EMBL" id="PPS15165.1"/>
    </source>
</evidence>
<dbReference type="OrthoDB" id="2014755at2759"/>
<gene>
    <name evidence="5" type="ORF">GOBAR_AA05400</name>
</gene>
<reference evidence="5 6" key="1">
    <citation type="submission" date="2015-01" db="EMBL/GenBank/DDBJ databases">
        <title>Genome of allotetraploid Gossypium barbadense reveals genomic plasticity and fiber elongation in cotton evolution.</title>
        <authorList>
            <person name="Chen X."/>
            <person name="Liu X."/>
            <person name="Zhao B."/>
            <person name="Zheng H."/>
            <person name="Hu Y."/>
            <person name="Lu G."/>
            <person name="Yang C."/>
            <person name="Chen J."/>
            <person name="Shan C."/>
            <person name="Zhang L."/>
            <person name="Zhou Y."/>
            <person name="Wang L."/>
            <person name="Guo W."/>
            <person name="Bai Y."/>
            <person name="Ruan J."/>
            <person name="Shangguan X."/>
            <person name="Mao Y."/>
            <person name="Jiang J."/>
            <person name="Zhu Y."/>
            <person name="Lei J."/>
            <person name="Kang H."/>
            <person name="Chen S."/>
            <person name="He X."/>
            <person name="Wang R."/>
            <person name="Wang Y."/>
            <person name="Chen J."/>
            <person name="Wang L."/>
            <person name="Yu S."/>
            <person name="Wang B."/>
            <person name="Wei J."/>
            <person name="Song S."/>
            <person name="Lu X."/>
            <person name="Gao Z."/>
            <person name="Gu W."/>
            <person name="Deng X."/>
            <person name="Ma D."/>
            <person name="Wang S."/>
            <person name="Liang W."/>
            <person name="Fang L."/>
            <person name="Cai C."/>
            <person name="Zhu X."/>
            <person name="Zhou B."/>
            <person name="Zhang Y."/>
            <person name="Chen Z."/>
            <person name="Xu S."/>
            <person name="Zhu R."/>
            <person name="Wang S."/>
            <person name="Zhang T."/>
            <person name="Zhao G."/>
        </authorList>
    </citation>
    <scope>NUCLEOTIDE SEQUENCE [LARGE SCALE GENOMIC DNA]</scope>
    <source>
        <strain evidence="6">cv. Xinhai21</strain>
        <tissue evidence="5">Leaf</tissue>
    </source>
</reference>
<feature type="domain" description="SMP" evidence="4">
    <location>
        <begin position="43"/>
        <end position="100"/>
    </location>
</feature>
<keyword evidence="2" id="KW-0677">Repeat</keyword>
<dbReference type="PANTHER" id="PTHR31174">
    <property type="entry name" value="SEED MATURATION FAMILY PROTEIN"/>
    <property type="match status" value="1"/>
</dbReference>
<protein>
    <recommendedName>
        <fullName evidence="4">SMP domain-containing protein</fullName>
    </recommendedName>
</protein>
<comment type="similarity">
    <text evidence="1">Belongs to the LEA type SMP family.</text>
</comment>
<dbReference type="InterPro" id="IPR007011">
    <property type="entry name" value="LEA_SMP_dom"/>
</dbReference>
<proteinExistence type="inferred from homology"/>
<dbReference type="PANTHER" id="PTHR31174:SF31">
    <property type="entry name" value="LATE EMBRYOGENESIS ABUNDANT PROTEIN 3"/>
    <property type="match status" value="1"/>
</dbReference>
<evidence type="ECO:0000313" key="6">
    <source>
        <dbReference type="Proteomes" id="UP000239757"/>
    </source>
</evidence>
<evidence type="ECO:0000259" key="4">
    <source>
        <dbReference type="Pfam" id="PF04927"/>
    </source>
</evidence>